<evidence type="ECO:0000256" key="3">
    <source>
        <dbReference type="ARBA" id="ARBA00022840"/>
    </source>
</evidence>
<feature type="domain" description="ABC transporter" evidence="4">
    <location>
        <begin position="2"/>
        <end position="225"/>
    </location>
</feature>
<dbReference type="Gene3D" id="3.40.50.300">
    <property type="entry name" value="P-loop containing nucleotide triphosphate hydrolases"/>
    <property type="match status" value="1"/>
</dbReference>
<dbReference type="Proteomes" id="UP000288669">
    <property type="component" value="Unassembled WGS sequence"/>
</dbReference>
<reference evidence="5 6" key="1">
    <citation type="submission" date="2017-05" db="EMBL/GenBank/DDBJ databases">
        <title>Vagococcus spp. assemblies.</title>
        <authorList>
            <person name="Gulvik C.A."/>
        </authorList>
    </citation>
    <scope>NUCLEOTIDE SEQUENCE [LARGE SCALE GENOMIC DNA]</scope>
    <source>
        <strain evidence="5 6">DSM 24756</strain>
    </source>
</reference>
<keyword evidence="1" id="KW-0813">Transport</keyword>
<evidence type="ECO:0000259" key="4">
    <source>
        <dbReference type="PROSITE" id="PS50893"/>
    </source>
</evidence>
<name>A0A430AI23_9ENTE</name>
<dbReference type="SUPFAM" id="SSF52540">
    <property type="entry name" value="P-loop containing nucleoside triphosphate hydrolases"/>
    <property type="match status" value="1"/>
</dbReference>
<evidence type="ECO:0000313" key="5">
    <source>
        <dbReference type="EMBL" id="RSU07688.1"/>
    </source>
</evidence>
<dbReference type="PANTHER" id="PTHR42711">
    <property type="entry name" value="ABC TRANSPORTER ATP-BINDING PROTEIN"/>
    <property type="match status" value="1"/>
</dbReference>
<dbReference type="CDD" id="cd03230">
    <property type="entry name" value="ABC_DR_subfamily_A"/>
    <property type="match status" value="1"/>
</dbReference>
<dbReference type="GO" id="GO:0005524">
    <property type="term" value="F:ATP binding"/>
    <property type="evidence" value="ECO:0007669"/>
    <property type="project" value="UniProtKB-KW"/>
</dbReference>
<proteinExistence type="predicted"/>
<dbReference type="SMART" id="SM00382">
    <property type="entry name" value="AAA"/>
    <property type="match status" value="1"/>
</dbReference>
<dbReference type="GO" id="GO:0016887">
    <property type="term" value="F:ATP hydrolysis activity"/>
    <property type="evidence" value="ECO:0007669"/>
    <property type="project" value="InterPro"/>
</dbReference>
<dbReference type="AlphaFoldDB" id="A0A430AI23"/>
<gene>
    <name evidence="5" type="ORF">CBF30_00155</name>
</gene>
<protein>
    <recommendedName>
        <fullName evidence="4">ABC transporter domain-containing protein</fullName>
    </recommendedName>
</protein>
<dbReference type="InterPro" id="IPR003593">
    <property type="entry name" value="AAA+_ATPase"/>
</dbReference>
<dbReference type="RefSeq" id="WP_126821598.1">
    <property type="nucleotide sequence ID" value="NZ_JBHLWU010000001.1"/>
</dbReference>
<dbReference type="InterPro" id="IPR027417">
    <property type="entry name" value="P-loop_NTPase"/>
</dbReference>
<keyword evidence="2" id="KW-0547">Nucleotide-binding</keyword>
<dbReference type="PANTHER" id="PTHR42711:SF17">
    <property type="entry name" value="ABC TRANSPORTER ATP-BINDING PROTEIN"/>
    <property type="match status" value="1"/>
</dbReference>
<keyword evidence="6" id="KW-1185">Reference proteome</keyword>
<comment type="caution">
    <text evidence="5">The sequence shown here is derived from an EMBL/GenBank/DDBJ whole genome shotgun (WGS) entry which is preliminary data.</text>
</comment>
<dbReference type="PROSITE" id="PS50893">
    <property type="entry name" value="ABC_TRANSPORTER_2"/>
    <property type="match status" value="1"/>
</dbReference>
<dbReference type="Pfam" id="PF00005">
    <property type="entry name" value="ABC_tran"/>
    <property type="match status" value="1"/>
</dbReference>
<dbReference type="InterPro" id="IPR050763">
    <property type="entry name" value="ABC_transporter_ATP-binding"/>
</dbReference>
<sequence>MIEVKQVSKKFTNQTILNQIDFSVDAGEIVGILGKNGAGKSTLIRMILGELQPNSGEILLFDEKKVTSKLKEKIGVLLQESICLPSLTVKESLMLFQTYYTNYYAVEELLELVHLSQHAKKMCHELSGGQLRRLNFAYAIVGKPQLLILDEPTVGMDFQLREELWAYIRKLSAAGTTVVLTTHHVEEVEALCGRVIFLKEGTIAHDGSLKSLKNRYEKSWISIDKYKGELPELKNVTEITVQKDKLLLNSSNLDALIYELVEKKVEFKHLETQHTTFLDVYRDLMEDKADE</sequence>
<accession>A0A430AI23</accession>
<keyword evidence="3" id="KW-0067">ATP-binding</keyword>
<organism evidence="5 6">
    <name type="scientific">Vagococcus entomophilus</name>
    <dbReference type="NCBI Taxonomy" id="1160095"/>
    <lineage>
        <taxon>Bacteria</taxon>
        <taxon>Bacillati</taxon>
        <taxon>Bacillota</taxon>
        <taxon>Bacilli</taxon>
        <taxon>Lactobacillales</taxon>
        <taxon>Enterococcaceae</taxon>
        <taxon>Vagococcus</taxon>
    </lineage>
</organism>
<evidence type="ECO:0000256" key="1">
    <source>
        <dbReference type="ARBA" id="ARBA00022448"/>
    </source>
</evidence>
<evidence type="ECO:0000313" key="6">
    <source>
        <dbReference type="Proteomes" id="UP000288669"/>
    </source>
</evidence>
<evidence type="ECO:0000256" key="2">
    <source>
        <dbReference type="ARBA" id="ARBA00022741"/>
    </source>
</evidence>
<dbReference type="EMBL" id="NGJZ01000001">
    <property type="protein sequence ID" value="RSU07688.1"/>
    <property type="molecule type" value="Genomic_DNA"/>
</dbReference>
<dbReference type="OrthoDB" id="9804819at2"/>
<dbReference type="InterPro" id="IPR003439">
    <property type="entry name" value="ABC_transporter-like_ATP-bd"/>
</dbReference>